<feature type="compositionally biased region" description="Polar residues" evidence="1">
    <location>
        <begin position="1"/>
        <end position="13"/>
    </location>
</feature>
<sequence length="71" mass="7459">QSPTPGTQETLTRGSDVPYLGPGVPAAATCRRQHHRPRGRKREAKPRTAARAAAVAPSERPSPLGSPLPAN</sequence>
<evidence type="ECO:0000256" key="1">
    <source>
        <dbReference type="SAM" id="MobiDB-lite"/>
    </source>
</evidence>
<keyword evidence="3" id="KW-1185">Reference proteome</keyword>
<protein>
    <submittedName>
        <fullName evidence="2">Uncharacterized protein</fullName>
    </submittedName>
</protein>
<evidence type="ECO:0000313" key="3">
    <source>
        <dbReference type="Proteomes" id="UP000694544"/>
    </source>
</evidence>
<reference evidence="2" key="1">
    <citation type="submission" date="2025-08" db="UniProtKB">
        <authorList>
            <consortium name="Ensembl"/>
        </authorList>
    </citation>
    <scope>IDENTIFICATION</scope>
</reference>
<feature type="compositionally biased region" description="Low complexity" evidence="1">
    <location>
        <begin position="47"/>
        <end position="63"/>
    </location>
</feature>
<organism evidence="2 3">
    <name type="scientific">Moschus moschiferus</name>
    <name type="common">Siberian musk deer</name>
    <name type="synonym">Moschus sibiricus</name>
    <dbReference type="NCBI Taxonomy" id="68415"/>
    <lineage>
        <taxon>Eukaryota</taxon>
        <taxon>Metazoa</taxon>
        <taxon>Chordata</taxon>
        <taxon>Craniata</taxon>
        <taxon>Vertebrata</taxon>
        <taxon>Euteleostomi</taxon>
        <taxon>Mammalia</taxon>
        <taxon>Eutheria</taxon>
        <taxon>Laurasiatheria</taxon>
        <taxon>Artiodactyla</taxon>
        <taxon>Ruminantia</taxon>
        <taxon>Pecora</taxon>
        <taxon>Moschidae</taxon>
        <taxon>Moschus</taxon>
    </lineage>
</organism>
<reference evidence="2" key="2">
    <citation type="submission" date="2025-09" db="UniProtKB">
        <authorList>
            <consortium name="Ensembl"/>
        </authorList>
    </citation>
    <scope>IDENTIFICATION</scope>
</reference>
<name>A0A8C6CRF2_MOSMO</name>
<dbReference type="AlphaFoldDB" id="A0A8C6CRF2"/>
<dbReference type="GeneTree" id="ENSGT01050000246758"/>
<proteinExistence type="predicted"/>
<feature type="compositionally biased region" description="Basic residues" evidence="1">
    <location>
        <begin position="31"/>
        <end position="44"/>
    </location>
</feature>
<dbReference type="Proteomes" id="UP000694544">
    <property type="component" value="Unplaced"/>
</dbReference>
<accession>A0A8C6CRF2</accession>
<evidence type="ECO:0000313" key="2">
    <source>
        <dbReference type="Ensembl" id="ENSMMSP00000004723.1"/>
    </source>
</evidence>
<dbReference type="Ensembl" id="ENSMMST00000005132.1">
    <property type="protein sequence ID" value="ENSMMSP00000004723.1"/>
    <property type="gene ID" value="ENSMMSG00000003546.1"/>
</dbReference>
<feature type="region of interest" description="Disordered" evidence="1">
    <location>
        <begin position="1"/>
        <end position="71"/>
    </location>
</feature>